<evidence type="ECO:0000313" key="4">
    <source>
        <dbReference type="EMBL" id="EMS64396.1"/>
    </source>
</evidence>
<protein>
    <submittedName>
        <fullName evidence="4">Histone lysine demethylase PHF8</fullName>
    </submittedName>
</protein>
<gene>
    <name evidence="4" type="ORF">TRIUR3_25321</name>
</gene>
<dbReference type="PANTHER" id="PTHR46508">
    <property type="entry name" value="PHD FINGER FAMILY PROTEIN"/>
    <property type="match status" value="1"/>
</dbReference>
<keyword evidence="4" id="KW-0489">Methyltransferase</keyword>
<proteinExistence type="predicted"/>
<organism evidence="4">
    <name type="scientific">Triticum urartu</name>
    <name type="common">Red wild einkorn</name>
    <name type="synonym">Crithodium urartu</name>
    <dbReference type="NCBI Taxonomy" id="4572"/>
    <lineage>
        <taxon>Eukaryota</taxon>
        <taxon>Viridiplantae</taxon>
        <taxon>Streptophyta</taxon>
        <taxon>Embryophyta</taxon>
        <taxon>Tracheophyta</taxon>
        <taxon>Spermatophyta</taxon>
        <taxon>Magnoliopsida</taxon>
        <taxon>Liliopsida</taxon>
        <taxon>Poales</taxon>
        <taxon>Poaceae</taxon>
        <taxon>BOP clade</taxon>
        <taxon>Pooideae</taxon>
        <taxon>Triticodae</taxon>
        <taxon>Triticeae</taxon>
        <taxon>Triticinae</taxon>
        <taxon>Triticum</taxon>
    </lineage>
</organism>
<dbReference type="GO" id="GO:0008168">
    <property type="term" value="F:methyltransferase activity"/>
    <property type="evidence" value="ECO:0007669"/>
    <property type="project" value="UniProtKB-KW"/>
</dbReference>
<feature type="region of interest" description="Disordered" evidence="3">
    <location>
        <begin position="408"/>
        <end position="427"/>
    </location>
</feature>
<dbReference type="SUPFAM" id="SSF57903">
    <property type="entry name" value="FYVE/PHD zinc finger"/>
    <property type="match status" value="1"/>
</dbReference>
<name>M7ZXK6_TRIUA</name>
<reference evidence="4" key="1">
    <citation type="journal article" date="2013" name="Nature">
        <title>Draft genome of the wheat A-genome progenitor Triticum urartu.</title>
        <authorList>
            <person name="Ling H.Q."/>
            <person name="Zhao S."/>
            <person name="Liu D."/>
            <person name="Wang J."/>
            <person name="Sun H."/>
            <person name="Zhang C."/>
            <person name="Fan H."/>
            <person name="Li D."/>
            <person name="Dong L."/>
            <person name="Tao Y."/>
            <person name="Gao C."/>
            <person name="Wu H."/>
            <person name="Li Y."/>
            <person name="Cui Y."/>
            <person name="Guo X."/>
            <person name="Zheng S."/>
            <person name="Wang B."/>
            <person name="Yu K."/>
            <person name="Liang Q."/>
            <person name="Yang W."/>
            <person name="Lou X."/>
            <person name="Chen J."/>
            <person name="Feng M."/>
            <person name="Jian J."/>
            <person name="Zhang X."/>
            <person name="Luo G."/>
            <person name="Jiang Y."/>
            <person name="Liu J."/>
            <person name="Wang Z."/>
            <person name="Sha Y."/>
            <person name="Zhang B."/>
            <person name="Wu H."/>
            <person name="Tang D."/>
            <person name="Shen Q."/>
            <person name="Xue P."/>
            <person name="Zou S."/>
            <person name="Wang X."/>
            <person name="Liu X."/>
            <person name="Wang F."/>
            <person name="Yang Y."/>
            <person name="An X."/>
            <person name="Dong Z."/>
            <person name="Zhang K."/>
            <person name="Zhang X."/>
            <person name="Luo M.C."/>
            <person name="Dvorak J."/>
            <person name="Tong Y."/>
            <person name="Wang J."/>
            <person name="Yang H."/>
            <person name="Li Z."/>
            <person name="Wang D."/>
            <person name="Zhang A."/>
            <person name="Wang J."/>
        </authorList>
    </citation>
    <scope>NUCLEOTIDE SEQUENCE</scope>
</reference>
<dbReference type="GO" id="GO:0008270">
    <property type="term" value="F:zinc ion binding"/>
    <property type="evidence" value="ECO:0007669"/>
    <property type="project" value="UniProtKB-KW"/>
</dbReference>
<dbReference type="InterPro" id="IPR011011">
    <property type="entry name" value="Znf_FYVE_PHD"/>
</dbReference>
<dbReference type="EMBL" id="KD057031">
    <property type="protein sequence ID" value="EMS64396.1"/>
    <property type="molecule type" value="Genomic_DNA"/>
</dbReference>
<feature type="region of interest" description="Disordered" evidence="3">
    <location>
        <begin position="41"/>
        <end position="99"/>
    </location>
</feature>
<sequence length="427" mass="47651">MKKDADEVEWLVALPDEADDDPASWSCLVFLPRCHFSRTPWPNQLQMDRGDGLSWGGTQRTGNRYATLATPSSEGRRAEVRGGSSAEAERTAKAQMQSKIKRRNTQGITYFGLVWKKNKSDTNAINADDVIFGSKDGVGSSMKPICCLCRKRYSPDLMYIRCERCRNWFHGDALRLEEAKIAEVISYRCCRCRRRAIPGCPHSDDYYYKRPEPEPVIQESAANIPSSEEAIGAADENTSSASFGIFEQTVEDIHADSSVHMETFVLGSNQEMNFVDGSYNSAHPFDKVEIKQAMKDARPYDACFAWYAPGSGTCQQLDPMDPVDDAPLPVPTVETNFEKDQTAALHRAYGGFRVVAAETGSLYERIRQGDYLTNDEIMGTLDKLQKIALHQMKDIASHGVVYSEVPTQPMHNASTSTTRPSDHQSSL</sequence>
<keyword evidence="1" id="KW-0479">Metal-binding</keyword>
<keyword evidence="2" id="KW-0862">Zinc</keyword>
<evidence type="ECO:0000256" key="2">
    <source>
        <dbReference type="ARBA" id="ARBA00022833"/>
    </source>
</evidence>
<dbReference type="Gene3D" id="3.30.40.10">
    <property type="entry name" value="Zinc/RING finger domain, C3HC4 (zinc finger)"/>
    <property type="match status" value="1"/>
</dbReference>
<dbReference type="AlphaFoldDB" id="M7ZXK6"/>
<evidence type="ECO:0000256" key="1">
    <source>
        <dbReference type="ARBA" id="ARBA00022771"/>
    </source>
</evidence>
<feature type="compositionally biased region" description="Polar residues" evidence="3">
    <location>
        <begin position="56"/>
        <end position="73"/>
    </location>
</feature>
<accession>M7ZXK6</accession>
<dbReference type="OMA" id="DPASWSC"/>
<keyword evidence="1" id="KW-0863">Zinc-finger</keyword>
<dbReference type="GO" id="GO:0032259">
    <property type="term" value="P:methylation"/>
    <property type="evidence" value="ECO:0007669"/>
    <property type="project" value="UniProtKB-KW"/>
</dbReference>
<keyword evidence="4" id="KW-0808">Transferase</keyword>
<dbReference type="InterPro" id="IPR013083">
    <property type="entry name" value="Znf_RING/FYVE/PHD"/>
</dbReference>
<dbReference type="STRING" id="4572.M7ZXK6"/>
<dbReference type="eggNOG" id="KOG1473">
    <property type="taxonomic scope" value="Eukaryota"/>
</dbReference>
<dbReference type="PANTHER" id="PTHR46508:SF11">
    <property type="entry name" value="OS11G0148800 PROTEIN"/>
    <property type="match status" value="1"/>
</dbReference>
<evidence type="ECO:0000256" key="3">
    <source>
        <dbReference type="SAM" id="MobiDB-lite"/>
    </source>
</evidence>